<reference evidence="2" key="1">
    <citation type="journal article" date="2020" name="Stud. Mycol.">
        <title>101 Dothideomycetes genomes: a test case for predicting lifestyles and emergence of pathogens.</title>
        <authorList>
            <person name="Haridas S."/>
            <person name="Albert R."/>
            <person name="Binder M."/>
            <person name="Bloem J."/>
            <person name="Labutti K."/>
            <person name="Salamov A."/>
            <person name="Andreopoulos B."/>
            <person name="Baker S."/>
            <person name="Barry K."/>
            <person name="Bills G."/>
            <person name="Bluhm B."/>
            <person name="Cannon C."/>
            <person name="Castanera R."/>
            <person name="Culley D."/>
            <person name="Daum C."/>
            <person name="Ezra D."/>
            <person name="Gonzalez J."/>
            <person name="Henrissat B."/>
            <person name="Kuo A."/>
            <person name="Liang C."/>
            <person name="Lipzen A."/>
            <person name="Lutzoni F."/>
            <person name="Magnuson J."/>
            <person name="Mondo S."/>
            <person name="Nolan M."/>
            <person name="Ohm R."/>
            <person name="Pangilinan J."/>
            <person name="Park H.-J."/>
            <person name="Ramirez L."/>
            <person name="Alfaro M."/>
            <person name="Sun H."/>
            <person name="Tritt A."/>
            <person name="Yoshinaga Y."/>
            <person name="Zwiers L.-H."/>
            <person name="Turgeon B."/>
            <person name="Goodwin S."/>
            <person name="Spatafora J."/>
            <person name="Crous P."/>
            <person name="Grigoriev I."/>
        </authorList>
    </citation>
    <scope>NUCLEOTIDE SEQUENCE</scope>
    <source>
        <strain evidence="2">CBS 121167</strain>
    </source>
</reference>
<feature type="domain" description="Clr5" evidence="1">
    <location>
        <begin position="2"/>
        <end position="50"/>
    </location>
</feature>
<dbReference type="EMBL" id="ML995477">
    <property type="protein sequence ID" value="KAF2145338.1"/>
    <property type="molecule type" value="Genomic_DNA"/>
</dbReference>
<gene>
    <name evidence="2" type="ORF">K452DRAFT_294994</name>
</gene>
<protein>
    <recommendedName>
        <fullName evidence="1">Clr5 domain-containing protein</fullName>
    </recommendedName>
</protein>
<dbReference type="Pfam" id="PF14420">
    <property type="entry name" value="Clr5"/>
    <property type="match status" value="1"/>
</dbReference>
<sequence>MEAHKETIRRLYLKEDKTKKEVKEAMESMYGFKASEKQYERQFKRWGFRKNLKAEEWKFVSRRLEKRKREGKETDLKIDGILVPRKKLQKEIDRNFETALERYDPRKNSFASGIIAALTSNNQKNID</sequence>
<keyword evidence="3" id="KW-1185">Reference proteome</keyword>
<dbReference type="AlphaFoldDB" id="A0A6A6BNT9"/>
<accession>A0A6A6BNT9</accession>
<evidence type="ECO:0000313" key="2">
    <source>
        <dbReference type="EMBL" id="KAF2145338.1"/>
    </source>
</evidence>
<name>A0A6A6BNT9_9PEZI</name>
<dbReference type="InterPro" id="IPR025676">
    <property type="entry name" value="Clr5_dom"/>
</dbReference>
<dbReference type="Proteomes" id="UP000799438">
    <property type="component" value="Unassembled WGS sequence"/>
</dbReference>
<evidence type="ECO:0000259" key="1">
    <source>
        <dbReference type="Pfam" id="PF14420"/>
    </source>
</evidence>
<proteinExistence type="predicted"/>
<dbReference type="RefSeq" id="XP_033401050.1">
    <property type="nucleotide sequence ID" value="XM_033541764.1"/>
</dbReference>
<dbReference type="PANTHER" id="PTHR38788">
    <property type="entry name" value="CLR5 DOMAIN-CONTAINING PROTEIN"/>
    <property type="match status" value="1"/>
</dbReference>
<dbReference type="PANTHER" id="PTHR38788:SF3">
    <property type="entry name" value="CLR5 DOMAIN-CONTAINING PROTEIN"/>
    <property type="match status" value="1"/>
</dbReference>
<dbReference type="GeneID" id="54299261"/>
<evidence type="ECO:0000313" key="3">
    <source>
        <dbReference type="Proteomes" id="UP000799438"/>
    </source>
</evidence>
<organism evidence="2 3">
    <name type="scientific">Aplosporella prunicola CBS 121167</name>
    <dbReference type="NCBI Taxonomy" id="1176127"/>
    <lineage>
        <taxon>Eukaryota</taxon>
        <taxon>Fungi</taxon>
        <taxon>Dikarya</taxon>
        <taxon>Ascomycota</taxon>
        <taxon>Pezizomycotina</taxon>
        <taxon>Dothideomycetes</taxon>
        <taxon>Dothideomycetes incertae sedis</taxon>
        <taxon>Botryosphaeriales</taxon>
        <taxon>Aplosporellaceae</taxon>
        <taxon>Aplosporella</taxon>
    </lineage>
</organism>
<dbReference type="OrthoDB" id="3910313at2759"/>